<dbReference type="AlphaFoldDB" id="A0A4P6YRD0"/>
<evidence type="ECO:0000259" key="2">
    <source>
        <dbReference type="Pfam" id="PF14501"/>
    </source>
</evidence>
<dbReference type="GO" id="GO:0042802">
    <property type="term" value="F:identical protein binding"/>
    <property type="evidence" value="ECO:0007669"/>
    <property type="project" value="TreeGrafter"/>
</dbReference>
<feature type="transmembrane region" description="Helical" evidence="1">
    <location>
        <begin position="80"/>
        <end position="98"/>
    </location>
</feature>
<sequence>MIAISPVQGLVEEIINSWSLIILIYWFVPELRAVKLFNIFNLVMLFVLPLLGNTSFIVYLSYIALLCLIIVRKTTQYEQYIIGISFAWMIWALSELTADWLCTNFLFKQAADVGSFGWVPMLSDDGLGLILIVLTGLFVKSQLAVASQNFAFFEAEFKRSMLGAAVVLALVGTSLIFIVHTVHYKGYNSGIVVIAFFFIIIISIWLYRMFNRMYQRLVQQKLDIANYEFLQQYNELLVDSDKQAHAFRHDISNLLLGIEGYADEGDIPGLSNYLKQVLDLTNQRFGSDAISTELAKVTNLGIKHILLRKIRLAQQLGIHVSLVVDTDFNLGLTDVEAVRLLSILVDNAIEATQTNPENGQIVIALVHLPEENRLVIKNTITESVDIEHLYDFGHSTKPNHSGIGLNTVRDIVNQYDVALLSLQATPNYFQITLTVQEATPC</sequence>
<dbReference type="PANTHER" id="PTHR40448">
    <property type="entry name" value="TWO-COMPONENT SENSOR HISTIDINE KINASE"/>
    <property type="match status" value="1"/>
</dbReference>
<feature type="domain" description="Sensor histidine kinase NatK-like C-terminal" evidence="2">
    <location>
        <begin position="338"/>
        <end position="435"/>
    </location>
</feature>
<accession>A0A4P6YRD0</accession>
<evidence type="ECO:0000256" key="1">
    <source>
        <dbReference type="SAM" id="Phobius"/>
    </source>
</evidence>
<organism evidence="3 4">
    <name type="scientific">Periweissella cryptocerci</name>
    <dbReference type="NCBI Taxonomy" id="2506420"/>
    <lineage>
        <taxon>Bacteria</taxon>
        <taxon>Bacillati</taxon>
        <taxon>Bacillota</taxon>
        <taxon>Bacilli</taxon>
        <taxon>Lactobacillales</taxon>
        <taxon>Lactobacillaceae</taxon>
        <taxon>Periweissella</taxon>
    </lineage>
</organism>
<dbReference type="Pfam" id="PF14501">
    <property type="entry name" value="HATPase_c_5"/>
    <property type="match status" value="1"/>
</dbReference>
<dbReference type="SUPFAM" id="SSF55874">
    <property type="entry name" value="ATPase domain of HSP90 chaperone/DNA topoisomerase II/histidine kinase"/>
    <property type="match status" value="1"/>
</dbReference>
<protein>
    <submittedName>
        <fullName evidence="3">GHKL domain-containing protein</fullName>
    </submittedName>
</protein>
<keyword evidence="1" id="KW-0812">Transmembrane</keyword>
<dbReference type="OrthoDB" id="2235311at2"/>
<dbReference type="PANTHER" id="PTHR40448:SF1">
    <property type="entry name" value="TWO-COMPONENT SENSOR HISTIDINE KINASE"/>
    <property type="match status" value="1"/>
</dbReference>
<dbReference type="RefSeq" id="WP_133362232.1">
    <property type="nucleotide sequence ID" value="NZ_CP037940.1"/>
</dbReference>
<dbReference type="KEGG" id="wei:EQG49_01125"/>
<feature type="transmembrane region" description="Helical" evidence="1">
    <location>
        <begin position="39"/>
        <end position="68"/>
    </location>
</feature>
<dbReference type="Gene3D" id="3.30.565.10">
    <property type="entry name" value="Histidine kinase-like ATPase, C-terminal domain"/>
    <property type="match status" value="1"/>
</dbReference>
<proteinExistence type="predicted"/>
<dbReference type="EMBL" id="CP037940">
    <property type="protein sequence ID" value="QBO35152.1"/>
    <property type="molecule type" value="Genomic_DNA"/>
</dbReference>
<dbReference type="Proteomes" id="UP000292886">
    <property type="component" value="Chromosome"/>
</dbReference>
<keyword evidence="4" id="KW-1185">Reference proteome</keyword>
<evidence type="ECO:0000313" key="4">
    <source>
        <dbReference type="Proteomes" id="UP000292886"/>
    </source>
</evidence>
<feature type="transmembrane region" description="Helical" evidence="1">
    <location>
        <begin position="186"/>
        <end position="207"/>
    </location>
</feature>
<gene>
    <name evidence="3" type="ORF">EQG49_01125</name>
</gene>
<feature type="transmembrane region" description="Helical" evidence="1">
    <location>
        <begin position="7"/>
        <end position="27"/>
    </location>
</feature>
<dbReference type="InterPro" id="IPR036890">
    <property type="entry name" value="HATPase_C_sf"/>
</dbReference>
<reference evidence="4" key="1">
    <citation type="submission" date="2019-03" db="EMBL/GenBank/DDBJ databases">
        <title>Weissella sp. 26KH-42 Genome sequencing.</title>
        <authorList>
            <person name="Heo J."/>
            <person name="Kim S.-J."/>
            <person name="Kim J.-S."/>
            <person name="Hong S.-B."/>
            <person name="Kwon S.-W."/>
        </authorList>
    </citation>
    <scope>NUCLEOTIDE SEQUENCE [LARGE SCALE GENOMIC DNA]</scope>
    <source>
        <strain evidence="4">26KH-42</strain>
    </source>
</reference>
<name>A0A4P6YRD0_9LACO</name>
<feature type="transmembrane region" description="Helical" evidence="1">
    <location>
        <begin position="160"/>
        <end position="180"/>
    </location>
</feature>
<evidence type="ECO:0000313" key="3">
    <source>
        <dbReference type="EMBL" id="QBO35152.1"/>
    </source>
</evidence>
<feature type="transmembrane region" description="Helical" evidence="1">
    <location>
        <begin position="118"/>
        <end position="139"/>
    </location>
</feature>
<dbReference type="InterPro" id="IPR032834">
    <property type="entry name" value="NatK-like_C"/>
</dbReference>
<keyword evidence="1" id="KW-0472">Membrane</keyword>
<keyword evidence="1" id="KW-1133">Transmembrane helix</keyword>